<comment type="caution">
    <text evidence="1">The sequence shown here is derived from an EMBL/GenBank/DDBJ whole genome shotgun (WGS) entry which is preliminary data.</text>
</comment>
<proteinExistence type="predicted"/>
<evidence type="ECO:0000313" key="2">
    <source>
        <dbReference type="Proteomes" id="UP000572988"/>
    </source>
</evidence>
<gene>
    <name evidence="1" type="ORF">C1O36_05380</name>
</gene>
<dbReference type="Proteomes" id="UP000572988">
    <property type="component" value="Unassembled WGS sequence"/>
</dbReference>
<sequence length="74" mass="8796">MTIFSAIIMNWKQFEHDDVLKCAINYFESSKKRATHPSKIFATPPYFFIIFNKLNFVTQDKKTPFQFLFNLAII</sequence>
<evidence type="ECO:0000313" key="1">
    <source>
        <dbReference type="EMBL" id="NHA33964.1"/>
    </source>
</evidence>
<reference evidence="1 2" key="1">
    <citation type="submission" date="2018-01" db="EMBL/GenBank/DDBJ databases">
        <title>Complete genome sequence of Staphylococcus Scheliferi isolated from human.</title>
        <authorList>
            <person name="Abouelkhair M.A."/>
            <person name="Bemis D.A."/>
            <person name="Kania S.A."/>
        </authorList>
    </citation>
    <scope>NUCLEOTIDE SEQUENCE [LARGE SCALE GENOMIC DNA]</scope>
    <source>
        <strain evidence="1 2">ATCC 43808</strain>
    </source>
</reference>
<dbReference type="EMBL" id="POVK01000014">
    <property type="protein sequence ID" value="NHA33964.1"/>
    <property type="molecule type" value="Genomic_DNA"/>
</dbReference>
<protein>
    <submittedName>
        <fullName evidence="1">Uncharacterized protein</fullName>
    </submittedName>
</protein>
<name>A0ABX0FYR4_STASC</name>
<accession>A0ABX0FYR4</accession>
<organism evidence="1 2">
    <name type="scientific">Staphylococcus schleiferi</name>
    <dbReference type="NCBI Taxonomy" id="1295"/>
    <lineage>
        <taxon>Bacteria</taxon>
        <taxon>Bacillati</taxon>
        <taxon>Bacillota</taxon>
        <taxon>Bacilli</taxon>
        <taxon>Bacillales</taxon>
        <taxon>Staphylococcaceae</taxon>
        <taxon>Staphylococcus</taxon>
    </lineage>
</organism>
<keyword evidence="2" id="KW-1185">Reference proteome</keyword>